<protein>
    <recommendedName>
        <fullName evidence="1">Amidase domain-containing protein</fullName>
    </recommendedName>
</protein>
<dbReference type="InterPro" id="IPR023631">
    <property type="entry name" value="Amidase_dom"/>
</dbReference>
<name>A0A382R0D9_9ZZZZ</name>
<dbReference type="PANTHER" id="PTHR11895:SF176">
    <property type="entry name" value="AMIDASE AMID-RELATED"/>
    <property type="match status" value="1"/>
</dbReference>
<accession>A0A382R0D9</accession>
<proteinExistence type="predicted"/>
<dbReference type="PANTHER" id="PTHR11895">
    <property type="entry name" value="TRANSAMIDASE"/>
    <property type="match status" value="1"/>
</dbReference>
<reference evidence="2" key="1">
    <citation type="submission" date="2018-05" db="EMBL/GenBank/DDBJ databases">
        <authorList>
            <person name="Lanie J.A."/>
            <person name="Ng W.-L."/>
            <person name="Kazmierczak K.M."/>
            <person name="Andrzejewski T.M."/>
            <person name="Davidsen T.M."/>
            <person name="Wayne K.J."/>
            <person name="Tettelin H."/>
            <person name="Glass J.I."/>
            <person name="Rusch D."/>
            <person name="Podicherti R."/>
            <person name="Tsui H.-C.T."/>
            <person name="Winkler M.E."/>
        </authorList>
    </citation>
    <scope>NUCLEOTIDE SEQUENCE</scope>
</reference>
<feature type="domain" description="Amidase" evidence="1">
    <location>
        <begin position="6"/>
        <end position="117"/>
    </location>
</feature>
<dbReference type="EMBL" id="UINC01118225">
    <property type="protein sequence ID" value="SVC91209.1"/>
    <property type="molecule type" value="Genomic_DNA"/>
</dbReference>
<dbReference type="GO" id="GO:0003824">
    <property type="term" value="F:catalytic activity"/>
    <property type="evidence" value="ECO:0007669"/>
    <property type="project" value="InterPro"/>
</dbReference>
<dbReference type="SUPFAM" id="SSF75304">
    <property type="entry name" value="Amidase signature (AS) enzymes"/>
    <property type="match status" value="1"/>
</dbReference>
<dbReference type="InterPro" id="IPR000120">
    <property type="entry name" value="Amidase"/>
</dbReference>
<organism evidence="2">
    <name type="scientific">marine metagenome</name>
    <dbReference type="NCBI Taxonomy" id="408172"/>
    <lineage>
        <taxon>unclassified sequences</taxon>
        <taxon>metagenomes</taxon>
        <taxon>ecological metagenomes</taxon>
    </lineage>
</organism>
<dbReference type="InterPro" id="IPR036928">
    <property type="entry name" value="AS_sf"/>
</dbReference>
<gene>
    <name evidence="2" type="ORF">METZ01_LOCUS344063</name>
</gene>
<dbReference type="Pfam" id="PF01425">
    <property type="entry name" value="Amidase"/>
    <property type="match status" value="1"/>
</dbReference>
<sequence length="138" mass="15198">KDKYGPSLATLIELGSTFSAMDYQKMLLHRHEFCGRVRSMFEDIDILIIPAQPNAAPTLAEMAALGDQDPGTLNALLQFTAPSDVTGSPALTLPAGYTKAGMPIAFQFIGRHFEEDILFRAGHKFQLETDWHLAHPTI</sequence>
<dbReference type="AlphaFoldDB" id="A0A382R0D9"/>
<dbReference type="Gene3D" id="3.90.1300.10">
    <property type="entry name" value="Amidase signature (AS) domain"/>
    <property type="match status" value="1"/>
</dbReference>
<evidence type="ECO:0000259" key="1">
    <source>
        <dbReference type="Pfam" id="PF01425"/>
    </source>
</evidence>
<evidence type="ECO:0000313" key="2">
    <source>
        <dbReference type="EMBL" id="SVC91209.1"/>
    </source>
</evidence>
<feature type="non-terminal residue" evidence="2">
    <location>
        <position position="1"/>
    </location>
</feature>